<sequence>MSFISVEPQSRVLLETHSNSLLTQFDTQLEVIADRYLAFFRESIHSLRNLHRKAKIVDSSFDLRAEPTTTRAAWDSVRDSLEKEANAQQAFVDVLDNDVIKPLVTLKASQECLVQEMQDETRTRIEEDLQKSAAQYANHAENKISKLQQAYLKKYFPRECAHSIDDLRGHRDIPTKKRFGDKVSGLFRGRQEDLREPGPAKPTKPPKSEEVSDDDCRRGVSQLNIFRLKRAETLGEGYDVGVIFIGTTQALVLTTTVKDVLGKYPDGIMLVLLSFRGNPENLNWPRSTACAKYDNSATKTKVEVKKALAGTDTSDLRASFRRSLSFSIPPLTLYRDCRPGAYSELIFGVPLVDLETDGDNVPKVMRMCIEEVEKRGLNIRNMGGSVYDDAGVLELRRRFESDKTFSFSSTEDIHSVTMLLGPYLWDLPEPMFMLSFQDYRDYRQNRARYTANDFSILRSKIRKLHPVQRASLGAFMRHLLRVAAHSDKNAMTIRALATLFRYHVLRGNEVLQDGVYVKTLVMEDLIQNAYTLFDEHPSPSPDAAVPTSTFTYGSLFLTPELPQTEVQAIGSTTRHRQEFLRGAPTSAQPSFSSLPSDTAVESHLTPSPTPLLSPLLGFPSSQQTLTEMTMQEPVTPEVRGTKAVEGLAKSPLAEVVSIPPTSVAEWRSRLPRTQNR</sequence>
<keyword evidence="5" id="KW-1185">Reference proteome</keyword>
<reference evidence="4" key="1">
    <citation type="submission" date="2022-01" db="EMBL/GenBank/DDBJ databases">
        <title>Comparative genomics reveals a dynamic genome evolution in the ectomycorrhizal milk-cap (Lactarius) mushrooms.</title>
        <authorList>
            <consortium name="DOE Joint Genome Institute"/>
            <person name="Lebreton A."/>
            <person name="Tang N."/>
            <person name="Kuo A."/>
            <person name="LaButti K."/>
            <person name="Drula E."/>
            <person name="Barry K."/>
            <person name="Clum A."/>
            <person name="Lipzen A."/>
            <person name="Mousain D."/>
            <person name="Ng V."/>
            <person name="Wang R."/>
            <person name="Wang X."/>
            <person name="Dai Y."/>
            <person name="Henrissat B."/>
            <person name="Grigoriev I.V."/>
            <person name="Guerin-Laguette A."/>
            <person name="Yu F."/>
            <person name="Martin F.M."/>
        </authorList>
    </citation>
    <scope>NUCLEOTIDE SEQUENCE</scope>
    <source>
        <strain evidence="4">QP</strain>
    </source>
</reference>
<evidence type="ECO:0000313" key="4">
    <source>
        <dbReference type="EMBL" id="KAH8977978.1"/>
    </source>
</evidence>
<dbReference type="PANTHER" id="PTHR23176:SF129">
    <property type="entry name" value="RHO GTPASE ACTIVATING PROTEIN AT 16F, ISOFORM E-RELATED"/>
    <property type="match status" value="1"/>
</dbReference>
<dbReference type="InterPro" id="IPR008936">
    <property type="entry name" value="Rho_GTPase_activation_prot"/>
</dbReference>
<dbReference type="GO" id="GO:0005096">
    <property type="term" value="F:GTPase activator activity"/>
    <property type="evidence" value="ECO:0007669"/>
    <property type="project" value="UniProtKB-KW"/>
</dbReference>
<dbReference type="Gene3D" id="1.20.1270.60">
    <property type="entry name" value="Arfaptin homology (AH) domain/BAR domain"/>
    <property type="match status" value="1"/>
</dbReference>
<evidence type="ECO:0000313" key="5">
    <source>
        <dbReference type="Proteomes" id="UP001201163"/>
    </source>
</evidence>
<dbReference type="PROSITE" id="PS50238">
    <property type="entry name" value="RHOGAP"/>
    <property type="match status" value="1"/>
</dbReference>
<dbReference type="Proteomes" id="UP001201163">
    <property type="component" value="Unassembled WGS sequence"/>
</dbReference>
<dbReference type="Pfam" id="PF00620">
    <property type="entry name" value="RhoGAP"/>
    <property type="match status" value="1"/>
</dbReference>
<accession>A0AAD4L8F3</accession>
<proteinExistence type="predicted"/>
<comment type="caution">
    <text evidence="4">The sequence shown here is derived from an EMBL/GenBank/DDBJ whole genome shotgun (WGS) entry which is preliminary data.</text>
</comment>
<feature type="domain" description="Rho-GAP" evidence="3">
    <location>
        <begin position="352"/>
        <end position="533"/>
    </location>
</feature>
<feature type="compositionally biased region" description="Basic and acidic residues" evidence="2">
    <location>
        <begin position="206"/>
        <end position="215"/>
    </location>
</feature>
<dbReference type="Gene3D" id="1.10.555.10">
    <property type="entry name" value="Rho GTPase activation protein"/>
    <property type="match status" value="1"/>
</dbReference>
<name>A0AAD4L8F3_9AGAM</name>
<evidence type="ECO:0000256" key="1">
    <source>
        <dbReference type="ARBA" id="ARBA00022468"/>
    </source>
</evidence>
<dbReference type="EMBL" id="JAKELL010000258">
    <property type="protein sequence ID" value="KAH8977978.1"/>
    <property type="molecule type" value="Genomic_DNA"/>
</dbReference>
<dbReference type="GO" id="GO:0007165">
    <property type="term" value="P:signal transduction"/>
    <property type="evidence" value="ECO:0007669"/>
    <property type="project" value="InterPro"/>
</dbReference>
<keyword evidence="1" id="KW-0343">GTPase activation</keyword>
<dbReference type="InterPro" id="IPR050729">
    <property type="entry name" value="Rho-GAP"/>
</dbReference>
<protein>
    <recommendedName>
        <fullName evidence="3">Rho-GAP domain-containing protein</fullName>
    </recommendedName>
</protein>
<feature type="compositionally biased region" description="Low complexity" evidence="2">
    <location>
        <begin position="602"/>
        <end position="613"/>
    </location>
</feature>
<gene>
    <name evidence="4" type="ORF">EDB92DRAFT_2119546</name>
</gene>
<evidence type="ECO:0000256" key="2">
    <source>
        <dbReference type="SAM" id="MobiDB-lite"/>
    </source>
</evidence>
<dbReference type="SUPFAM" id="SSF48350">
    <property type="entry name" value="GTPase activation domain, GAP"/>
    <property type="match status" value="1"/>
</dbReference>
<feature type="region of interest" description="Disordered" evidence="2">
    <location>
        <begin position="583"/>
        <end position="613"/>
    </location>
</feature>
<dbReference type="SMART" id="SM00324">
    <property type="entry name" value="RhoGAP"/>
    <property type="match status" value="1"/>
</dbReference>
<feature type="region of interest" description="Disordered" evidence="2">
    <location>
        <begin position="188"/>
        <end position="215"/>
    </location>
</feature>
<dbReference type="InterPro" id="IPR000198">
    <property type="entry name" value="RhoGAP_dom"/>
</dbReference>
<feature type="compositionally biased region" description="Basic and acidic residues" evidence="2">
    <location>
        <begin position="189"/>
        <end position="198"/>
    </location>
</feature>
<evidence type="ECO:0000259" key="3">
    <source>
        <dbReference type="PROSITE" id="PS50238"/>
    </source>
</evidence>
<dbReference type="PANTHER" id="PTHR23176">
    <property type="entry name" value="RHO/RAC/CDC GTPASE-ACTIVATING PROTEIN"/>
    <property type="match status" value="1"/>
</dbReference>
<feature type="compositionally biased region" description="Polar residues" evidence="2">
    <location>
        <begin position="585"/>
        <end position="596"/>
    </location>
</feature>
<dbReference type="AlphaFoldDB" id="A0AAD4L8F3"/>
<organism evidence="4 5">
    <name type="scientific">Lactarius akahatsu</name>
    <dbReference type="NCBI Taxonomy" id="416441"/>
    <lineage>
        <taxon>Eukaryota</taxon>
        <taxon>Fungi</taxon>
        <taxon>Dikarya</taxon>
        <taxon>Basidiomycota</taxon>
        <taxon>Agaricomycotina</taxon>
        <taxon>Agaricomycetes</taxon>
        <taxon>Russulales</taxon>
        <taxon>Russulaceae</taxon>
        <taxon>Lactarius</taxon>
    </lineage>
</organism>
<dbReference type="InterPro" id="IPR027267">
    <property type="entry name" value="AH/BAR_dom_sf"/>
</dbReference>
<dbReference type="SUPFAM" id="SSF103657">
    <property type="entry name" value="BAR/IMD domain-like"/>
    <property type="match status" value="1"/>
</dbReference>
<dbReference type="GO" id="GO:0005737">
    <property type="term" value="C:cytoplasm"/>
    <property type="evidence" value="ECO:0007669"/>
    <property type="project" value="TreeGrafter"/>
</dbReference>